<dbReference type="Proteomes" id="UP000014962">
    <property type="component" value="Unassembled WGS sequence"/>
</dbReference>
<dbReference type="Gene3D" id="2.60.40.10">
    <property type="entry name" value="Immunoglobulins"/>
    <property type="match status" value="1"/>
</dbReference>
<accession>S7VKB4</accession>
<evidence type="ECO:0000313" key="1">
    <source>
        <dbReference type="EMBL" id="EPR70371.1"/>
    </source>
</evidence>
<comment type="caution">
    <text evidence="1">The sequence shown here is derived from an EMBL/GenBank/DDBJ whole genome shotgun (WGS) entry which is preliminary data.</text>
</comment>
<evidence type="ECO:0000313" key="2">
    <source>
        <dbReference type="Proteomes" id="UP000014962"/>
    </source>
</evidence>
<organism evidence="1 2">
    <name type="scientific">Winogradskyella psychrotolerans RS-3</name>
    <dbReference type="NCBI Taxonomy" id="641526"/>
    <lineage>
        <taxon>Bacteria</taxon>
        <taxon>Pseudomonadati</taxon>
        <taxon>Bacteroidota</taxon>
        <taxon>Flavobacteriia</taxon>
        <taxon>Flavobacteriales</taxon>
        <taxon>Flavobacteriaceae</taxon>
        <taxon>Winogradskyella</taxon>
    </lineage>
</organism>
<dbReference type="PROSITE" id="PS51257">
    <property type="entry name" value="PROKAR_LIPOPROTEIN"/>
    <property type="match status" value="1"/>
</dbReference>
<keyword evidence="2" id="KW-1185">Reference proteome</keyword>
<reference evidence="1 2" key="1">
    <citation type="journal article" date="2013" name="Genome Announc.">
        <title>Draft Genome Sequence of Winogradskyella psychrotolerans RS-3T, Isolated from the Marine Transect of Kongsfjorden, Ny-Alesund, Svalbard, Arctic Ocean.</title>
        <authorList>
            <person name="Kumar Pinnaka A."/>
            <person name="Ara S."/>
            <person name="Singh A."/>
            <person name="Shivaji S."/>
        </authorList>
    </citation>
    <scope>NUCLEOTIDE SEQUENCE [LARGE SCALE GENOMIC DNA]</scope>
    <source>
        <strain evidence="1 2">RS-3</strain>
    </source>
</reference>
<dbReference type="PATRIC" id="fig|641526.4.peg.3699"/>
<sequence>MSQRANAQIVIGAPNLGFSQACASASFNTYNTTFVFSPESVLNASNQFSIEMSDADGDFSNSTIIHTTAAGSVTTSPATLSFSLPETTAGENYRIRIKSSAPVATSSRSVPFAAYFKIQDSPFTINNLVSTGAYCAGGSYLLSIDNPGNENNDSPLLYPSLTFKWYKETGPTTFVFVADGPTLTVDSEGTYFVRTNYGSCTSDSFSNRVTISEAISGEANATIVSSLGNPYCPGEGFTNLSTISGISYQWYKNGNIIADATSQMYQTNESGTFSVQVNLGDCSASGSIDLISELFDSSINVPEFNEMSSEDSLMVTITTTAVNPDFAWYLNDSLIPSATGASFEATNFGDYKVVITQSTGCTTSIAYLFSIEEALDLFPEVENIPNLISPNGDSINDTWIIPTIYVSGTDTEVIIMSNQGKVVLRTNDYQNNWPENDLKLTSINQVYYYIITTSDNETKKGSITVVK</sequence>
<protein>
    <recommendedName>
        <fullName evidence="3">Ig-like domain-containing protein</fullName>
    </recommendedName>
</protein>
<dbReference type="Pfam" id="PF13585">
    <property type="entry name" value="CHU_C"/>
    <property type="match status" value="1"/>
</dbReference>
<dbReference type="STRING" id="641526.ADIWIN_3727"/>
<evidence type="ECO:0008006" key="3">
    <source>
        <dbReference type="Google" id="ProtNLM"/>
    </source>
</evidence>
<gene>
    <name evidence="1" type="ORF">ADIWIN_3727</name>
</gene>
<dbReference type="AlphaFoldDB" id="S7VKB4"/>
<dbReference type="RefSeq" id="WP_020897240.1">
    <property type="nucleotide sequence ID" value="NZ_ATMR01000199.1"/>
</dbReference>
<dbReference type="EMBL" id="ATMR01000199">
    <property type="protein sequence ID" value="EPR70371.1"/>
    <property type="molecule type" value="Genomic_DNA"/>
</dbReference>
<dbReference type="InterPro" id="IPR013783">
    <property type="entry name" value="Ig-like_fold"/>
</dbReference>
<dbReference type="eggNOG" id="COG3291">
    <property type="taxonomic scope" value="Bacteria"/>
</dbReference>
<proteinExistence type="predicted"/>
<name>S7VKB4_9FLAO</name>